<name>A0A139SJ36_9BACT</name>
<dbReference type="HAMAP" id="MF_00385">
    <property type="entry name" value="Ribosomal_bS16"/>
    <property type="match status" value="1"/>
</dbReference>
<dbReference type="GO" id="GO:0015935">
    <property type="term" value="C:small ribosomal subunit"/>
    <property type="evidence" value="ECO:0007669"/>
    <property type="project" value="TreeGrafter"/>
</dbReference>
<dbReference type="PANTHER" id="PTHR12919:SF20">
    <property type="entry name" value="SMALL RIBOSOMAL SUBUNIT PROTEIN BS16M"/>
    <property type="match status" value="1"/>
</dbReference>
<reference evidence="4 5" key="1">
    <citation type="submission" date="2016-02" db="EMBL/GenBank/DDBJ databases">
        <authorList>
            <person name="Wen L."/>
            <person name="He K."/>
            <person name="Yang H."/>
        </authorList>
    </citation>
    <scope>NUCLEOTIDE SEQUENCE [LARGE SCALE GENOMIC DNA]</scope>
    <source>
        <strain evidence="4 5">CV41</strain>
    </source>
</reference>
<dbReference type="OrthoDB" id="9807878at2"/>
<evidence type="ECO:0000313" key="4">
    <source>
        <dbReference type="EMBL" id="KXU34531.1"/>
    </source>
</evidence>
<dbReference type="AlphaFoldDB" id="A0A139SJ36"/>
<sequence>MALKIRLTRVGSIHNPHYRVVVAEARSRRDGAAVEYLGTYAPRNKGEQLKLNLPRVDYWISKGAKPTDTMGAMIKRARKAAPAAAAAAEAQSALAAEPVAAAA</sequence>
<dbReference type="Pfam" id="PF00886">
    <property type="entry name" value="Ribosomal_S16"/>
    <property type="match status" value="1"/>
</dbReference>
<evidence type="ECO:0000256" key="3">
    <source>
        <dbReference type="HAMAP-Rule" id="MF_00385"/>
    </source>
</evidence>
<keyword evidence="1 3" id="KW-0689">Ribosomal protein</keyword>
<keyword evidence="2 3" id="KW-0687">Ribonucleoprotein</keyword>
<dbReference type="STRING" id="1548208.AXK12_07200"/>
<protein>
    <recommendedName>
        <fullName evidence="3">Small ribosomal subunit protein bS16</fullName>
    </recommendedName>
</protein>
<gene>
    <name evidence="3" type="primary">rpsP</name>
    <name evidence="4" type="ORF">AXK12_07200</name>
</gene>
<dbReference type="InterPro" id="IPR000307">
    <property type="entry name" value="Ribosomal_bS16"/>
</dbReference>
<dbReference type="Gene3D" id="3.30.1320.10">
    <property type="match status" value="1"/>
</dbReference>
<dbReference type="PANTHER" id="PTHR12919">
    <property type="entry name" value="30S RIBOSOMAL PROTEIN S16"/>
    <property type="match status" value="1"/>
</dbReference>
<keyword evidence="5" id="KW-1185">Reference proteome</keyword>
<evidence type="ECO:0000256" key="1">
    <source>
        <dbReference type="ARBA" id="ARBA00022980"/>
    </source>
</evidence>
<organism evidence="4 5">
    <name type="scientific">Cephaloticoccus capnophilus</name>
    <dbReference type="NCBI Taxonomy" id="1548208"/>
    <lineage>
        <taxon>Bacteria</taxon>
        <taxon>Pseudomonadati</taxon>
        <taxon>Verrucomicrobiota</taxon>
        <taxon>Opitutia</taxon>
        <taxon>Opitutales</taxon>
        <taxon>Opitutaceae</taxon>
        <taxon>Cephaloticoccus</taxon>
    </lineage>
</organism>
<comment type="caution">
    <text evidence="4">The sequence shown here is derived from an EMBL/GenBank/DDBJ whole genome shotgun (WGS) entry which is preliminary data.</text>
</comment>
<dbReference type="EMBL" id="LSZP01000053">
    <property type="protein sequence ID" value="KXU34531.1"/>
    <property type="molecule type" value="Genomic_DNA"/>
</dbReference>
<dbReference type="GO" id="GO:0003735">
    <property type="term" value="F:structural constituent of ribosome"/>
    <property type="evidence" value="ECO:0007669"/>
    <property type="project" value="InterPro"/>
</dbReference>
<dbReference type="SUPFAM" id="SSF54565">
    <property type="entry name" value="Ribosomal protein S16"/>
    <property type="match status" value="1"/>
</dbReference>
<dbReference type="RefSeq" id="WP_068712825.1">
    <property type="nucleotide sequence ID" value="NZ_LSZP01000053.1"/>
</dbReference>
<proteinExistence type="inferred from homology"/>
<comment type="similarity">
    <text evidence="3">Belongs to the bacterial ribosomal protein bS16 family.</text>
</comment>
<dbReference type="Proteomes" id="UP000071392">
    <property type="component" value="Unassembled WGS sequence"/>
</dbReference>
<accession>A0A139SJ36</accession>
<evidence type="ECO:0000313" key="5">
    <source>
        <dbReference type="Proteomes" id="UP000071392"/>
    </source>
</evidence>
<dbReference type="InterPro" id="IPR023803">
    <property type="entry name" value="Ribosomal_bS16_dom_sf"/>
</dbReference>
<dbReference type="GO" id="GO:0005737">
    <property type="term" value="C:cytoplasm"/>
    <property type="evidence" value="ECO:0007669"/>
    <property type="project" value="UniProtKB-ARBA"/>
</dbReference>
<evidence type="ECO:0000256" key="2">
    <source>
        <dbReference type="ARBA" id="ARBA00023274"/>
    </source>
</evidence>
<dbReference type="NCBIfam" id="TIGR00002">
    <property type="entry name" value="S16"/>
    <property type="match status" value="1"/>
</dbReference>
<dbReference type="GO" id="GO:0006412">
    <property type="term" value="P:translation"/>
    <property type="evidence" value="ECO:0007669"/>
    <property type="project" value="UniProtKB-UniRule"/>
</dbReference>